<protein>
    <recommendedName>
        <fullName evidence="5">Proline-rich protein PRCC</fullName>
    </recommendedName>
</protein>
<feature type="compositionally biased region" description="Basic and acidic residues" evidence="1">
    <location>
        <begin position="320"/>
        <end position="337"/>
    </location>
</feature>
<feature type="region of interest" description="Disordered" evidence="1">
    <location>
        <begin position="247"/>
        <end position="288"/>
    </location>
</feature>
<keyword evidence="4" id="KW-1185">Reference proteome</keyword>
<dbReference type="PANTHER" id="PTHR13621">
    <property type="entry name" value="PROLINE-RICH PROTEIN PRCC"/>
    <property type="match status" value="1"/>
</dbReference>
<dbReference type="InterPro" id="IPR018800">
    <property type="entry name" value="PRCC"/>
</dbReference>
<evidence type="ECO:0000313" key="2">
    <source>
        <dbReference type="EMBL" id="ESO13188.1"/>
    </source>
</evidence>
<feature type="region of interest" description="Disordered" evidence="1">
    <location>
        <begin position="300"/>
        <end position="385"/>
    </location>
</feature>
<feature type="compositionally biased region" description="Acidic residues" evidence="1">
    <location>
        <begin position="10"/>
        <end position="22"/>
    </location>
</feature>
<accession>T1EPF9</accession>
<evidence type="ECO:0000313" key="4">
    <source>
        <dbReference type="Proteomes" id="UP000015101"/>
    </source>
</evidence>
<feature type="compositionally biased region" description="Low complexity" evidence="1">
    <location>
        <begin position="197"/>
        <end position="210"/>
    </location>
</feature>
<feature type="compositionally biased region" description="Acidic residues" evidence="1">
    <location>
        <begin position="305"/>
        <end position="319"/>
    </location>
</feature>
<feature type="region of interest" description="Disordered" evidence="1">
    <location>
        <begin position="1"/>
        <end position="25"/>
    </location>
</feature>
<dbReference type="AlphaFoldDB" id="T1EPF9"/>
<dbReference type="GO" id="GO:0005634">
    <property type="term" value="C:nucleus"/>
    <property type="evidence" value="ECO:0000318"/>
    <property type="project" value="GO_Central"/>
</dbReference>
<proteinExistence type="predicted"/>
<reference evidence="4" key="1">
    <citation type="submission" date="2012-12" db="EMBL/GenBank/DDBJ databases">
        <authorList>
            <person name="Hellsten U."/>
            <person name="Grimwood J."/>
            <person name="Chapman J.A."/>
            <person name="Shapiro H."/>
            <person name="Aerts A."/>
            <person name="Otillar R.P."/>
            <person name="Terry A.Y."/>
            <person name="Boore J.L."/>
            <person name="Simakov O."/>
            <person name="Marletaz F."/>
            <person name="Cho S.-J."/>
            <person name="Edsinger-Gonzales E."/>
            <person name="Havlak P."/>
            <person name="Kuo D.-H."/>
            <person name="Larsson T."/>
            <person name="Lv J."/>
            <person name="Arendt D."/>
            <person name="Savage R."/>
            <person name="Osoegawa K."/>
            <person name="de Jong P."/>
            <person name="Lindberg D.R."/>
            <person name="Seaver E.C."/>
            <person name="Weisblat D.A."/>
            <person name="Putnam N.H."/>
            <person name="Grigoriev I.V."/>
            <person name="Rokhsar D.S."/>
        </authorList>
    </citation>
    <scope>NUCLEOTIDE SEQUENCE</scope>
</reference>
<dbReference type="EMBL" id="KB095811">
    <property type="protein sequence ID" value="ESO13188.1"/>
    <property type="molecule type" value="Genomic_DNA"/>
</dbReference>
<dbReference type="PANTHER" id="PTHR13621:SF2">
    <property type="entry name" value="PROLINE-RICH PROTEIN PRCC"/>
    <property type="match status" value="1"/>
</dbReference>
<feature type="region of interest" description="Disordered" evidence="1">
    <location>
        <begin position="188"/>
        <end position="229"/>
    </location>
</feature>
<dbReference type="RefSeq" id="XP_009009908.1">
    <property type="nucleotide sequence ID" value="XM_009011660.1"/>
</dbReference>
<name>T1EPF9_HELRO</name>
<dbReference type="STRING" id="6412.T1EPF9"/>
<evidence type="ECO:0008006" key="5">
    <source>
        <dbReference type="Google" id="ProtNLM"/>
    </source>
</evidence>
<dbReference type="EMBL" id="AMQM01000367">
    <property type="status" value="NOT_ANNOTATED_CDS"/>
    <property type="molecule type" value="Genomic_DNA"/>
</dbReference>
<dbReference type="InParanoid" id="T1EPF9"/>
<dbReference type="CTD" id="20198459"/>
<dbReference type="KEGG" id="hro:HELRODRAFT_159819"/>
<evidence type="ECO:0000256" key="1">
    <source>
        <dbReference type="SAM" id="MobiDB-lite"/>
    </source>
</evidence>
<dbReference type="eggNOG" id="KOG3903">
    <property type="taxonomic scope" value="Eukaryota"/>
</dbReference>
<reference evidence="2 4" key="2">
    <citation type="journal article" date="2013" name="Nature">
        <title>Insights into bilaterian evolution from three spiralian genomes.</title>
        <authorList>
            <person name="Simakov O."/>
            <person name="Marletaz F."/>
            <person name="Cho S.J."/>
            <person name="Edsinger-Gonzales E."/>
            <person name="Havlak P."/>
            <person name="Hellsten U."/>
            <person name="Kuo D.H."/>
            <person name="Larsson T."/>
            <person name="Lv J."/>
            <person name="Arendt D."/>
            <person name="Savage R."/>
            <person name="Osoegawa K."/>
            <person name="de Jong P."/>
            <person name="Grimwood J."/>
            <person name="Chapman J.A."/>
            <person name="Shapiro H."/>
            <person name="Aerts A."/>
            <person name="Otillar R.P."/>
            <person name="Terry A.Y."/>
            <person name="Boore J.L."/>
            <person name="Grigoriev I.V."/>
            <person name="Lindberg D.R."/>
            <person name="Seaver E.C."/>
            <person name="Weisblat D.A."/>
            <person name="Putnam N.H."/>
            <person name="Rokhsar D.S."/>
        </authorList>
    </citation>
    <scope>NUCLEOTIDE SEQUENCE</scope>
</reference>
<reference evidence="3" key="3">
    <citation type="submission" date="2015-06" db="UniProtKB">
        <authorList>
            <consortium name="EnsemblMetazoa"/>
        </authorList>
    </citation>
    <scope>IDENTIFICATION</scope>
</reference>
<dbReference type="Pfam" id="PF10253">
    <property type="entry name" value="PRCC"/>
    <property type="match status" value="1"/>
</dbReference>
<dbReference type="HOGENOM" id="CLU_503702_0_0_1"/>
<gene>
    <name evidence="3" type="primary">20198459</name>
    <name evidence="2" type="ORF">HELRODRAFT_159819</name>
</gene>
<evidence type="ECO:0000313" key="3">
    <source>
        <dbReference type="EnsemblMetazoa" id="HelroP159819"/>
    </source>
</evidence>
<feature type="compositionally biased region" description="Acidic residues" evidence="1">
    <location>
        <begin position="373"/>
        <end position="385"/>
    </location>
</feature>
<dbReference type="OrthoDB" id="206969at2759"/>
<dbReference type="EnsemblMetazoa" id="HelroT159819">
    <property type="protein sequence ID" value="HelroP159819"/>
    <property type="gene ID" value="HelroG159819"/>
</dbReference>
<feature type="compositionally biased region" description="Low complexity" evidence="1">
    <location>
        <begin position="274"/>
        <end position="287"/>
    </location>
</feature>
<feature type="region of interest" description="Disordered" evidence="1">
    <location>
        <begin position="143"/>
        <end position="167"/>
    </location>
</feature>
<dbReference type="Proteomes" id="UP000015101">
    <property type="component" value="Unassembled WGS sequence"/>
</dbReference>
<feature type="compositionally biased region" description="Low complexity" evidence="1">
    <location>
        <begin position="247"/>
        <end position="257"/>
    </location>
</feature>
<feature type="compositionally biased region" description="Polar residues" evidence="1">
    <location>
        <begin position="339"/>
        <end position="351"/>
    </location>
</feature>
<sequence>MSLLVNYANSDDESNQSDDSFEADITTNQVNAKNCADTHTTNHPNLPAAIGSASLRLPEPKNKNSNKDDYVDNLNFNDTKSVNIQPTYSEMFKKLPTTSNKIDLSLEEEENVEMIILPTETELKLREVPPAKTKRKIVISLPSFNNSDSEDEEKTVQPPPRKQHHGSSLFALLPEPTLIPRMADGRVDRKVIPPPQSSTSFKPKSSPSTTATLLQPRTLKKTTTTTTAAATTTTKITTTTTKTTVNESCINNSSSSEMDTATSITKPTDADTISSSNTTSESSASSELVKAMPKNPNFFGLLGTYDDDDEDDDDETFSDVDDKKIANDDNDDGDVKNSECVSLSSSTSRGKNTIDDVTDDPPIIGPQRGFFVNDDDDDDDDEDELDNERTKMAKIHSASLYNYSNMVADDDAINYGDGNDDASNNDDNVTDDDVTRILTKEQLERLQGRPNKKQESSISFIDVKISDHIGQYELDRTKNLSIEAEKVSYSKTASGVPTSQQKRKHQITYLAHQAKEREFELKNQWAENRFNKRQTQSKYGF</sequence>
<dbReference type="GeneID" id="20198459"/>
<organism evidence="3 4">
    <name type="scientific">Helobdella robusta</name>
    <name type="common">Californian leech</name>
    <dbReference type="NCBI Taxonomy" id="6412"/>
    <lineage>
        <taxon>Eukaryota</taxon>
        <taxon>Metazoa</taxon>
        <taxon>Spiralia</taxon>
        <taxon>Lophotrochozoa</taxon>
        <taxon>Annelida</taxon>
        <taxon>Clitellata</taxon>
        <taxon>Hirudinea</taxon>
        <taxon>Rhynchobdellida</taxon>
        <taxon>Glossiphoniidae</taxon>
        <taxon>Helobdella</taxon>
    </lineage>
</organism>